<name>A0A5J4SHG9_9ZZZZ</name>
<dbReference type="EMBL" id="SNRY01000175">
    <property type="protein sequence ID" value="KAA6345338.1"/>
    <property type="molecule type" value="Genomic_DNA"/>
</dbReference>
<gene>
    <name evidence="1" type="ORF">EZS27_007090</name>
    <name evidence="2" type="ORF">EZS27_007102</name>
</gene>
<comment type="caution">
    <text evidence="2">The sequence shown here is derived from an EMBL/GenBank/DDBJ whole genome shotgun (WGS) entry which is preliminary data.</text>
</comment>
<evidence type="ECO:0000313" key="2">
    <source>
        <dbReference type="EMBL" id="KAA6345338.1"/>
    </source>
</evidence>
<evidence type="ECO:0000313" key="1">
    <source>
        <dbReference type="EMBL" id="KAA6345326.1"/>
    </source>
</evidence>
<organism evidence="2">
    <name type="scientific">termite gut metagenome</name>
    <dbReference type="NCBI Taxonomy" id="433724"/>
    <lineage>
        <taxon>unclassified sequences</taxon>
        <taxon>metagenomes</taxon>
        <taxon>organismal metagenomes</taxon>
    </lineage>
</organism>
<accession>A0A5J4SHG9</accession>
<proteinExistence type="predicted"/>
<dbReference type="EMBL" id="SNRY01000175">
    <property type="protein sequence ID" value="KAA6345326.1"/>
    <property type="molecule type" value="Genomic_DNA"/>
</dbReference>
<dbReference type="AlphaFoldDB" id="A0A5J4SHG9"/>
<sequence length="151" mass="17839">MNGREKKEYNDLFFVCSLIEYIGRKTKNHRNIVVNAIGKEKLQHLYDLADIYHSENIDKIADEIITTYSIENGTFDNVTDGQYLIPSHWDIGKVYKRLIVDVCEEQGREPIDTLIEVYNSWISRKIEDFHSSLYYENPGYLYESYRKGEVQ</sequence>
<protein>
    <submittedName>
        <fullName evidence="2">Uncharacterized protein</fullName>
    </submittedName>
</protein>
<reference evidence="2" key="1">
    <citation type="submission" date="2019-03" db="EMBL/GenBank/DDBJ databases">
        <title>Single cell metagenomics reveals metabolic interactions within the superorganism composed of flagellate Streblomastix strix and complex community of Bacteroidetes bacteria on its surface.</title>
        <authorList>
            <person name="Treitli S.C."/>
            <person name="Kolisko M."/>
            <person name="Husnik F."/>
            <person name="Keeling P."/>
            <person name="Hampl V."/>
        </authorList>
    </citation>
    <scope>NUCLEOTIDE SEQUENCE</scope>
    <source>
        <strain evidence="2">STM</strain>
    </source>
</reference>